<dbReference type="GO" id="GO:0006007">
    <property type="term" value="P:glucose catabolic process"/>
    <property type="evidence" value="ECO:0007669"/>
    <property type="project" value="InterPro"/>
</dbReference>
<dbReference type="Proteomes" id="UP000014062">
    <property type="component" value="Chromosome"/>
</dbReference>
<feature type="binding site" evidence="12">
    <location>
        <position position="329"/>
    </location>
    <ligand>
        <name>substrate</name>
    </ligand>
</feature>
<comment type="function">
    <text evidence="3">Catalyzes the interconversion of 2-phosphoglycerate and 3-phosphoglycerate.</text>
</comment>
<evidence type="ECO:0000256" key="7">
    <source>
        <dbReference type="ARBA" id="ARBA00023152"/>
    </source>
</evidence>
<sequence>MSTPDPVLAGPGILLVLDGWGSADAADDNALSLARTPVLDELVAQHPSTLAEASGEAVGLLPGTVGNSEIGHMVIGAGRPLPYDSLLVQQAIDSGTLRSHPRLDTVLNEVASASGTLHLIGLCSDGQIHAHVEHLSELLAAAATHQVERVFIHAITDGRDVADHTGEAYLTRVAELAAAAGTGQIATVIGRGYAMDKAGNLDLTEHAVALVADGRGSPADSAHSAVHSSERGDEWVPASVLTEAGDARVTDGDAVLWFNFRSDRIQQFADRLHEHLAATGRTVNTVSLAQYDTHTAIPALVNRADASGGLADELQEAGLRSVRIAETEKFEHVTYYINGRDATVRESEEHVRIRGEGKADYVARPLMNLDRVTEAVAEAAGRVDVDLVIANLANIDVVGHTGNLAATVTACEATDAAVDQILQAARNSGRWVVAVGDHGNAERMTKQAPDGSVRPYGGHTTNPVPLVIVPNRTDTPAPTLSRTATLADVAPTILHLLGHKPGPAMTGRPLL</sequence>
<dbReference type="EC" id="5.4.2.12" evidence="10"/>
<dbReference type="InterPro" id="IPR006124">
    <property type="entry name" value="Metalloenzyme"/>
</dbReference>
<accession>A0A7U9DKV2</accession>
<feature type="domain" description="BPG-independent PGAM N-terminal" evidence="16">
    <location>
        <begin position="88"/>
        <end position="292"/>
    </location>
</feature>
<dbReference type="CDD" id="cd16010">
    <property type="entry name" value="iPGM"/>
    <property type="match status" value="1"/>
</dbReference>
<evidence type="ECO:0000256" key="13">
    <source>
        <dbReference type="PIRSR" id="PIRSR001492-3"/>
    </source>
</evidence>
<dbReference type="PANTHER" id="PTHR31637">
    <property type="entry name" value="2,3-BISPHOSPHOGLYCERATE-INDEPENDENT PHOSPHOGLYCERATE MUTASE"/>
    <property type="match status" value="1"/>
</dbReference>
<keyword evidence="8 13" id="KW-0464">Manganese</keyword>
<comment type="similarity">
    <text evidence="5">Belongs to the BPG-independent phosphoglycerate mutase family.</text>
</comment>
<name>A0A7U9DKV2_STRLI</name>
<feature type="binding site" evidence="12">
    <location>
        <begin position="261"/>
        <end position="264"/>
    </location>
    <ligand>
        <name>substrate</name>
    </ligand>
</feature>
<organism evidence="17 18">
    <name type="scientific">Streptomyces lividans 1326</name>
    <dbReference type="NCBI Taxonomy" id="1200984"/>
    <lineage>
        <taxon>Bacteria</taxon>
        <taxon>Bacillati</taxon>
        <taxon>Actinomycetota</taxon>
        <taxon>Actinomycetes</taxon>
        <taxon>Kitasatosporales</taxon>
        <taxon>Streptomycetaceae</taxon>
        <taxon>Streptomyces</taxon>
    </lineage>
</organism>
<feature type="binding site" evidence="13">
    <location>
        <position position="400"/>
    </location>
    <ligand>
        <name>Mn(2+)</name>
        <dbReference type="ChEBI" id="CHEBI:29035"/>
        <label>1</label>
    </ligand>
</feature>
<gene>
    <name evidence="17" type="ORF">SLI_1097</name>
</gene>
<comment type="pathway">
    <text evidence="4">Carbohydrate degradation; glycolysis; pyruvate from D-glyceraldehyde 3-phosphate: step 3/5.</text>
</comment>
<proteinExistence type="inferred from homology"/>
<dbReference type="NCBIfam" id="TIGR01307">
    <property type="entry name" value="pgm_bpd_ind"/>
    <property type="match status" value="1"/>
</dbReference>
<evidence type="ECO:0000256" key="2">
    <source>
        <dbReference type="ARBA" id="ARBA00001936"/>
    </source>
</evidence>
<feature type="domain" description="Metalloenzyme" evidence="15">
    <location>
        <begin position="12"/>
        <end position="500"/>
    </location>
</feature>
<dbReference type="GO" id="GO:0030145">
    <property type="term" value="F:manganese ion binding"/>
    <property type="evidence" value="ECO:0007669"/>
    <property type="project" value="InterPro"/>
</dbReference>
<dbReference type="FunFam" id="3.40.1450.10:FF:000002">
    <property type="entry name" value="2,3-bisphosphoglycerate-independent phosphoglycerate mutase"/>
    <property type="match status" value="1"/>
</dbReference>
<evidence type="ECO:0000259" key="15">
    <source>
        <dbReference type="Pfam" id="PF01676"/>
    </source>
</evidence>
<dbReference type="AlphaFoldDB" id="A0A7U9DKV2"/>
<keyword evidence="9 17" id="KW-0413">Isomerase</keyword>
<evidence type="ECO:0000256" key="3">
    <source>
        <dbReference type="ARBA" id="ARBA00002315"/>
    </source>
</evidence>
<dbReference type="InterPro" id="IPR017850">
    <property type="entry name" value="Alkaline_phosphatase_core_sf"/>
</dbReference>
<comment type="cofactor">
    <cofactor evidence="2">
        <name>Mn(2+)</name>
        <dbReference type="ChEBI" id="CHEBI:29035"/>
    </cofactor>
</comment>
<evidence type="ECO:0000256" key="5">
    <source>
        <dbReference type="ARBA" id="ARBA00008819"/>
    </source>
</evidence>
<feature type="binding site" evidence="12">
    <location>
        <position position="129"/>
    </location>
    <ligand>
        <name>substrate</name>
    </ligand>
</feature>
<dbReference type="InterPro" id="IPR036646">
    <property type="entry name" value="PGAM_B_sf"/>
</dbReference>
<feature type="binding site" evidence="13">
    <location>
        <position position="438"/>
    </location>
    <ligand>
        <name>Mn(2+)</name>
        <dbReference type="ChEBI" id="CHEBI:29035"/>
        <label>2</label>
    </ligand>
</feature>
<evidence type="ECO:0000256" key="11">
    <source>
        <dbReference type="PIRSR" id="PIRSR001492-1"/>
    </source>
</evidence>
<dbReference type="GO" id="GO:0005829">
    <property type="term" value="C:cytosol"/>
    <property type="evidence" value="ECO:0007669"/>
    <property type="project" value="TreeGrafter"/>
</dbReference>
<dbReference type="PIRSF" id="PIRSF001492">
    <property type="entry name" value="IPGAM"/>
    <property type="match status" value="1"/>
</dbReference>
<feature type="active site" description="Phosphoserine intermediate" evidence="11">
    <location>
        <position position="68"/>
    </location>
</feature>
<feature type="binding site" evidence="13">
    <location>
        <position position="396"/>
    </location>
    <ligand>
        <name>Mn(2+)</name>
        <dbReference type="ChEBI" id="CHEBI:29035"/>
        <label>1</label>
    </ligand>
</feature>
<evidence type="ECO:0000256" key="8">
    <source>
        <dbReference type="ARBA" id="ARBA00023211"/>
    </source>
</evidence>
<evidence type="ECO:0000256" key="4">
    <source>
        <dbReference type="ARBA" id="ARBA00004798"/>
    </source>
</evidence>
<dbReference type="InterPro" id="IPR011258">
    <property type="entry name" value="BPG-indep_PGM_N"/>
</dbReference>
<evidence type="ECO:0000259" key="16">
    <source>
        <dbReference type="Pfam" id="PF06415"/>
    </source>
</evidence>
<feature type="region of interest" description="Disordered" evidence="14">
    <location>
        <begin position="442"/>
        <end position="463"/>
    </location>
</feature>
<dbReference type="Pfam" id="PF01676">
    <property type="entry name" value="Metalloenzyme"/>
    <property type="match status" value="1"/>
</dbReference>
<dbReference type="EMBL" id="CM001889">
    <property type="protein sequence ID" value="EOY45814.1"/>
    <property type="molecule type" value="Genomic_DNA"/>
</dbReference>
<evidence type="ECO:0000256" key="14">
    <source>
        <dbReference type="SAM" id="MobiDB-lite"/>
    </source>
</evidence>
<dbReference type="SMR" id="A0A7U9DKV2"/>
<evidence type="ECO:0000313" key="17">
    <source>
        <dbReference type="EMBL" id="EOY45814.1"/>
    </source>
</evidence>
<protein>
    <recommendedName>
        <fullName evidence="10">2,3-bisphosphoglycerate-independent phosphoglycerate mutase</fullName>
        <ecNumber evidence="10">5.4.2.12</ecNumber>
    </recommendedName>
</protein>
<reference evidence="18" key="1">
    <citation type="journal article" date="2013" name="Genome Biol. Evol.">
        <title>The genome sequence of Streptomyces lividans 66 reveals a novel tRNA-dependent peptide biosynthetic system within a metal-related genomic island.</title>
        <authorList>
            <person name="Cruz-Morales P."/>
            <person name="Vijgenboom E."/>
            <person name="Iruegas-Bocardo F."/>
            <person name="Girard G."/>
            <person name="Yanez-Guerra L.A."/>
            <person name="Ramos-Aboites H.E."/>
            <person name="Pernodet J.L."/>
            <person name="Anne J."/>
            <person name="van Wezel G.P."/>
            <person name="Barona-Gomez F."/>
        </authorList>
    </citation>
    <scope>NUCLEOTIDE SEQUENCE [LARGE SCALE GENOMIC DNA]</scope>
    <source>
        <strain evidence="18">1326</strain>
    </source>
</reference>
<feature type="binding site" evidence="13">
    <location>
        <position position="437"/>
    </location>
    <ligand>
        <name>Mn(2+)</name>
        <dbReference type="ChEBI" id="CHEBI:29035"/>
        <label>2</label>
    </ligand>
</feature>
<feature type="binding site" evidence="13">
    <location>
        <position position="68"/>
    </location>
    <ligand>
        <name>Mn(2+)</name>
        <dbReference type="ChEBI" id="CHEBI:29035"/>
        <label>2</label>
    </ligand>
</feature>
<feature type="binding site" evidence="12">
    <location>
        <position position="197"/>
    </location>
    <ligand>
        <name>substrate</name>
    </ligand>
</feature>
<dbReference type="RefSeq" id="WP_016325510.1">
    <property type="nucleotide sequence ID" value="NZ_CM001889.1"/>
</dbReference>
<dbReference type="Gene3D" id="3.40.720.10">
    <property type="entry name" value="Alkaline Phosphatase, subunit A"/>
    <property type="match status" value="1"/>
</dbReference>
<evidence type="ECO:0000256" key="1">
    <source>
        <dbReference type="ARBA" id="ARBA00000370"/>
    </source>
</evidence>
<dbReference type="GO" id="GO:0006096">
    <property type="term" value="P:glycolytic process"/>
    <property type="evidence" value="ECO:0007669"/>
    <property type="project" value="UniProtKB-UniRule"/>
</dbReference>
<keyword evidence="6 13" id="KW-0479">Metal-binding</keyword>
<evidence type="ECO:0000313" key="18">
    <source>
        <dbReference type="Proteomes" id="UP000014062"/>
    </source>
</evidence>
<dbReference type="GO" id="GO:0004619">
    <property type="term" value="F:phosphoglycerate mutase activity"/>
    <property type="evidence" value="ECO:0007669"/>
    <property type="project" value="UniProtKB-UniRule"/>
</dbReference>
<feature type="binding site" evidence="13">
    <location>
        <position position="459"/>
    </location>
    <ligand>
        <name>Mn(2+)</name>
        <dbReference type="ChEBI" id="CHEBI:29035"/>
        <label>1</label>
    </ligand>
</feature>
<feature type="binding site" evidence="12">
    <location>
        <position position="191"/>
    </location>
    <ligand>
        <name>substrate</name>
    </ligand>
</feature>
<feature type="binding site" evidence="12">
    <location>
        <begin position="159"/>
        <end position="160"/>
    </location>
    <ligand>
        <name>substrate</name>
    </ligand>
</feature>
<dbReference type="Gene3D" id="3.40.1450.10">
    <property type="entry name" value="BPG-independent phosphoglycerate mutase, domain B"/>
    <property type="match status" value="1"/>
</dbReference>
<evidence type="ECO:0000256" key="6">
    <source>
        <dbReference type="ARBA" id="ARBA00022723"/>
    </source>
</evidence>
<dbReference type="PANTHER" id="PTHR31637:SF0">
    <property type="entry name" value="2,3-BISPHOSPHOGLYCERATE-INDEPENDENT PHOSPHOGLYCERATE MUTASE"/>
    <property type="match status" value="1"/>
</dbReference>
<dbReference type="SUPFAM" id="SSF64158">
    <property type="entry name" value="2,3-Bisphosphoglycerate-independent phosphoglycerate mutase, substrate-binding domain"/>
    <property type="match status" value="1"/>
</dbReference>
<feature type="binding site" evidence="13">
    <location>
        <position position="18"/>
    </location>
    <ligand>
        <name>Mn(2+)</name>
        <dbReference type="ChEBI" id="CHEBI:29035"/>
        <label>2</label>
    </ligand>
</feature>
<dbReference type="UniPathway" id="UPA00109">
    <property type="reaction ID" value="UER00186"/>
</dbReference>
<dbReference type="Pfam" id="PF06415">
    <property type="entry name" value="iPGM_N"/>
    <property type="match status" value="1"/>
</dbReference>
<evidence type="ECO:0000256" key="10">
    <source>
        <dbReference type="NCBIfam" id="TIGR01307"/>
    </source>
</evidence>
<dbReference type="InterPro" id="IPR005995">
    <property type="entry name" value="Pgm_bpd_ind"/>
</dbReference>
<comment type="catalytic activity">
    <reaction evidence="1">
        <text>(2R)-2-phosphoglycerate = (2R)-3-phosphoglycerate</text>
        <dbReference type="Rhea" id="RHEA:15901"/>
        <dbReference type="ChEBI" id="CHEBI:58272"/>
        <dbReference type="ChEBI" id="CHEBI:58289"/>
        <dbReference type="EC" id="5.4.2.12"/>
    </reaction>
</comment>
<dbReference type="SUPFAM" id="SSF53649">
    <property type="entry name" value="Alkaline phosphatase-like"/>
    <property type="match status" value="1"/>
</dbReference>
<evidence type="ECO:0000256" key="9">
    <source>
        <dbReference type="ARBA" id="ARBA00023235"/>
    </source>
</evidence>
<evidence type="ECO:0000256" key="12">
    <source>
        <dbReference type="PIRSR" id="PIRSR001492-2"/>
    </source>
</evidence>
<keyword evidence="7" id="KW-0324">Glycolysis</keyword>